<comment type="caution">
    <text evidence="2">The sequence shown here is derived from an EMBL/GenBank/DDBJ whole genome shotgun (WGS) entry which is preliminary data.</text>
</comment>
<dbReference type="Gene3D" id="1.20.930.20">
    <property type="entry name" value="Adaptor protein Cbl, N-terminal domain"/>
    <property type="match status" value="1"/>
</dbReference>
<dbReference type="InterPro" id="IPR036537">
    <property type="entry name" value="Adaptor_Cbl_N_dom_sf"/>
</dbReference>
<protein>
    <recommendedName>
        <fullName evidence="1">Mixed lineage kinase domain-containing protein</fullName>
    </recommendedName>
</protein>
<dbReference type="Proteomes" id="UP001215598">
    <property type="component" value="Unassembled WGS sequence"/>
</dbReference>
<feature type="domain" description="Mixed lineage kinase" evidence="1">
    <location>
        <begin position="41"/>
        <end position="138"/>
    </location>
</feature>
<dbReference type="InterPro" id="IPR054000">
    <property type="entry name" value="MLKL_N"/>
</dbReference>
<dbReference type="AlphaFoldDB" id="A0AAD7HCS7"/>
<proteinExistence type="predicted"/>
<dbReference type="CDD" id="cd21037">
    <property type="entry name" value="MLKL_NTD"/>
    <property type="match status" value="1"/>
</dbReference>
<accession>A0AAD7HCS7</accession>
<name>A0AAD7HCS7_9AGAR</name>
<organism evidence="2 3">
    <name type="scientific">Mycena metata</name>
    <dbReference type="NCBI Taxonomy" id="1033252"/>
    <lineage>
        <taxon>Eukaryota</taxon>
        <taxon>Fungi</taxon>
        <taxon>Dikarya</taxon>
        <taxon>Basidiomycota</taxon>
        <taxon>Agaricomycotina</taxon>
        <taxon>Agaricomycetes</taxon>
        <taxon>Agaricomycetidae</taxon>
        <taxon>Agaricales</taxon>
        <taxon>Marasmiineae</taxon>
        <taxon>Mycenaceae</taxon>
        <taxon>Mycena</taxon>
    </lineage>
</organism>
<evidence type="ECO:0000313" key="3">
    <source>
        <dbReference type="Proteomes" id="UP001215598"/>
    </source>
</evidence>
<evidence type="ECO:0000259" key="1">
    <source>
        <dbReference type="Pfam" id="PF22215"/>
    </source>
</evidence>
<gene>
    <name evidence="2" type="ORF">B0H16DRAFT_1610248</name>
</gene>
<sequence length="158" mass="17993">MARRPTAAEVRINNITACLTPQAVLALLNDLNDVFEPPFIKPIFRTTQALLSGLQNVKTKKNQCFRLVERIHQVLYTIIYLHLRSETVGSLSPATLEDVSTFAVTLQKIYTFIEIQQHGNKIKQFFRQGKVDGLLRDCFAGLDHTLEVFKVGFIIFEN</sequence>
<dbReference type="Pfam" id="PF22215">
    <property type="entry name" value="MLKL_N"/>
    <property type="match status" value="1"/>
</dbReference>
<dbReference type="InterPro" id="IPR059179">
    <property type="entry name" value="MLKL-like_MCAfunc"/>
</dbReference>
<reference evidence="2" key="1">
    <citation type="submission" date="2023-03" db="EMBL/GenBank/DDBJ databases">
        <title>Massive genome expansion in bonnet fungi (Mycena s.s.) driven by repeated elements and novel gene families across ecological guilds.</title>
        <authorList>
            <consortium name="Lawrence Berkeley National Laboratory"/>
            <person name="Harder C.B."/>
            <person name="Miyauchi S."/>
            <person name="Viragh M."/>
            <person name="Kuo A."/>
            <person name="Thoen E."/>
            <person name="Andreopoulos B."/>
            <person name="Lu D."/>
            <person name="Skrede I."/>
            <person name="Drula E."/>
            <person name="Henrissat B."/>
            <person name="Morin E."/>
            <person name="Kohler A."/>
            <person name="Barry K."/>
            <person name="LaButti K."/>
            <person name="Morin E."/>
            <person name="Salamov A."/>
            <person name="Lipzen A."/>
            <person name="Mereny Z."/>
            <person name="Hegedus B."/>
            <person name="Baldrian P."/>
            <person name="Stursova M."/>
            <person name="Weitz H."/>
            <person name="Taylor A."/>
            <person name="Grigoriev I.V."/>
            <person name="Nagy L.G."/>
            <person name="Martin F."/>
            <person name="Kauserud H."/>
        </authorList>
    </citation>
    <scope>NUCLEOTIDE SEQUENCE</scope>
    <source>
        <strain evidence="2">CBHHK182m</strain>
    </source>
</reference>
<evidence type="ECO:0000313" key="2">
    <source>
        <dbReference type="EMBL" id="KAJ7717786.1"/>
    </source>
</evidence>
<dbReference type="EMBL" id="JARKIB010000272">
    <property type="protein sequence ID" value="KAJ7717786.1"/>
    <property type="molecule type" value="Genomic_DNA"/>
</dbReference>
<keyword evidence="3" id="KW-1185">Reference proteome</keyword>
<dbReference type="GO" id="GO:0007166">
    <property type="term" value="P:cell surface receptor signaling pathway"/>
    <property type="evidence" value="ECO:0007669"/>
    <property type="project" value="InterPro"/>
</dbReference>
<feature type="non-terminal residue" evidence="2">
    <location>
        <position position="1"/>
    </location>
</feature>